<dbReference type="Proteomes" id="UP000297762">
    <property type="component" value="Unassembled WGS sequence"/>
</dbReference>
<dbReference type="InterPro" id="IPR008949">
    <property type="entry name" value="Isoprenoid_synthase_dom_sf"/>
</dbReference>
<accession>A0A4R9K5G8</accession>
<name>A0A4R9K5G8_9LEPT</name>
<reference evidence="1" key="1">
    <citation type="journal article" date="2019" name="PLoS Negl. Trop. Dis.">
        <title>Revisiting the worldwide diversity of Leptospira species in the environment.</title>
        <authorList>
            <person name="Vincent A.T."/>
            <person name="Schiettekatte O."/>
            <person name="Bourhy P."/>
            <person name="Veyrier F.J."/>
            <person name="Picardeau M."/>
        </authorList>
    </citation>
    <scope>NUCLEOTIDE SEQUENCE [LARGE SCALE GENOMIC DNA]</scope>
    <source>
        <strain evidence="1">201702455</strain>
    </source>
</reference>
<evidence type="ECO:0000313" key="2">
    <source>
        <dbReference type="Proteomes" id="UP000297762"/>
    </source>
</evidence>
<keyword evidence="2" id="KW-1185">Reference proteome</keyword>
<gene>
    <name evidence="1" type="ORF">EHQ64_11335</name>
</gene>
<protein>
    <submittedName>
        <fullName evidence="1">Uncharacterized protein</fullName>
    </submittedName>
</protein>
<dbReference type="AlphaFoldDB" id="A0A4R9K5G8"/>
<organism evidence="1 2">
    <name type="scientific">Leptospira sarikeiensis</name>
    <dbReference type="NCBI Taxonomy" id="2484943"/>
    <lineage>
        <taxon>Bacteria</taxon>
        <taxon>Pseudomonadati</taxon>
        <taxon>Spirochaetota</taxon>
        <taxon>Spirochaetia</taxon>
        <taxon>Leptospirales</taxon>
        <taxon>Leptospiraceae</taxon>
        <taxon>Leptospira</taxon>
    </lineage>
</organism>
<dbReference type="OrthoDB" id="318712at2"/>
<sequence>MAMQRLDFGLSDTTDESEEFCKLLNRSALSLCYGLPVSLRTEAVLFLYKYSHNGITESFNFLRKYHSPSYSILYWINESAHALPWENPWLTLLLESHSSALLLHSLDDHLSDGSLKANHTVLQLRTEAWNRYAQSSKLFGKEVHDGVLIAEDFIDKYFKAIVDTGISESLETHLSRFRSQMAIWSLQPYLLARSFFSKDQAGLVLKMYESFGIAWRLLDDYQDLSEDLANGHISSLVYFLPEEKRADWASDKKEEILGHFREIRLGRQISDLVNSYLSESARIADDLHLSKYSDSLLALKVVEHSRT</sequence>
<dbReference type="EMBL" id="RQGF01000028">
    <property type="protein sequence ID" value="TGL60431.1"/>
    <property type="molecule type" value="Genomic_DNA"/>
</dbReference>
<comment type="caution">
    <text evidence="1">The sequence shown here is derived from an EMBL/GenBank/DDBJ whole genome shotgun (WGS) entry which is preliminary data.</text>
</comment>
<evidence type="ECO:0000313" key="1">
    <source>
        <dbReference type="EMBL" id="TGL60431.1"/>
    </source>
</evidence>
<proteinExistence type="predicted"/>
<dbReference type="SUPFAM" id="SSF48576">
    <property type="entry name" value="Terpenoid synthases"/>
    <property type="match status" value="1"/>
</dbReference>